<keyword evidence="1" id="KW-0732">Signal</keyword>
<dbReference type="Gramene" id="TKW09619">
    <property type="protein sequence ID" value="TKW09619"/>
    <property type="gene ID" value="SEVIR_6G115150v2"/>
</dbReference>
<dbReference type="EMBL" id="CM016557">
    <property type="protein sequence ID" value="TKW09619.1"/>
    <property type="molecule type" value="Genomic_DNA"/>
</dbReference>
<dbReference type="AlphaFoldDB" id="A0A4U6U863"/>
<evidence type="ECO:0000313" key="2">
    <source>
        <dbReference type="EMBL" id="TKW09619.1"/>
    </source>
</evidence>
<keyword evidence="3" id="KW-1185">Reference proteome</keyword>
<evidence type="ECO:0000256" key="1">
    <source>
        <dbReference type="SAM" id="SignalP"/>
    </source>
</evidence>
<organism evidence="2 3">
    <name type="scientific">Setaria viridis</name>
    <name type="common">Green bristlegrass</name>
    <name type="synonym">Setaria italica subsp. viridis</name>
    <dbReference type="NCBI Taxonomy" id="4556"/>
    <lineage>
        <taxon>Eukaryota</taxon>
        <taxon>Viridiplantae</taxon>
        <taxon>Streptophyta</taxon>
        <taxon>Embryophyta</taxon>
        <taxon>Tracheophyta</taxon>
        <taxon>Spermatophyta</taxon>
        <taxon>Magnoliopsida</taxon>
        <taxon>Liliopsida</taxon>
        <taxon>Poales</taxon>
        <taxon>Poaceae</taxon>
        <taxon>PACMAD clade</taxon>
        <taxon>Panicoideae</taxon>
        <taxon>Panicodae</taxon>
        <taxon>Paniceae</taxon>
        <taxon>Cenchrinae</taxon>
        <taxon>Setaria</taxon>
    </lineage>
</organism>
<dbReference type="Proteomes" id="UP000298652">
    <property type="component" value="Chromosome 6"/>
</dbReference>
<name>A0A4U6U863_SETVI</name>
<feature type="signal peptide" evidence="1">
    <location>
        <begin position="1"/>
        <end position="15"/>
    </location>
</feature>
<feature type="chain" id="PRO_5020761983" evidence="1">
    <location>
        <begin position="16"/>
        <end position="34"/>
    </location>
</feature>
<reference evidence="2" key="1">
    <citation type="submission" date="2019-03" db="EMBL/GenBank/DDBJ databases">
        <title>WGS assembly of Setaria viridis.</title>
        <authorList>
            <person name="Huang P."/>
            <person name="Jenkins J."/>
            <person name="Grimwood J."/>
            <person name="Barry K."/>
            <person name="Healey A."/>
            <person name="Mamidi S."/>
            <person name="Sreedasyam A."/>
            <person name="Shu S."/>
            <person name="Feldman M."/>
            <person name="Wu J."/>
            <person name="Yu Y."/>
            <person name="Chen C."/>
            <person name="Johnson J."/>
            <person name="Rokhsar D."/>
            <person name="Baxter I."/>
            <person name="Schmutz J."/>
            <person name="Brutnell T."/>
            <person name="Kellogg E."/>
        </authorList>
    </citation>
    <scope>NUCLEOTIDE SEQUENCE [LARGE SCALE GENOMIC DNA]</scope>
</reference>
<protein>
    <submittedName>
        <fullName evidence="2">Uncharacterized protein</fullName>
    </submittedName>
</protein>
<accession>A0A4U6U863</accession>
<gene>
    <name evidence="2" type="ORF">SEVIR_6G115150v2</name>
</gene>
<proteinExistence type="predicted"/>
<sequence length="34" mass="3757">MKLFLFEIVIGAVLAAESNVSNLCHEAILYSDFV</sequence>
<evidence type="ECO:0000313" key="3">
    <source>
        <dbReference type="Proteomes" id="UP000298652"/>
    </source>
</evidence>